<accession>A0ABU8BTR2</accession>
<dbReference type="RefSeq" id="WP_335421670.1">
    <property type="nucleotide sequence ID" value="NZ_JBALHR010000003.1"/>
</dbReference>
<sequence length="626" mass="69351">MITRRQTLQGLMSSIALPMVWPASSAFAETQAAPGPAPVIPRDPRVLDLPALGRETGRRGGTLRIIVGGQRDVRLIPIYSYARLVGYGPDLQLRPDILSRFEVEGDRIFTFHLRAGHCWSDGSPFTAEDFRYTWEDVITHPKLYKSGVPPELMAGGEPARFEVIDDLTVRYSFVSPMPAFLPRLAAPLPTVLFMPSAYLRQFHASYADKADLERMAAEQDVEDWRRLHIKMSRSIRPENPDLPTLEAWRPRTAPPADQFIFERNPCFHRVDQAGTQLPYIDKVVLTVASSEVILAKTATGESDLQMAGVAFGDYTLLKQAEASHGLHVSLWPKTQGSAVALYPNLNCADPVWRDLFRDVRMRRALSVAIRREEINKALFFGLAREGADTVTPDSPLFRPEYASAWAQYDPDLARQLLDDIGLTDYGPGGIRRLPDGRQAGIVVETAGESAVETDVLELIRDHYRAVGLALYIRSSQRDILRSRILAGLVQMSVWTGLDNGVPDADTPPEELAPTSGDQLQWPLWGSHHASNGEAGEAPDMPEAAQLLALLGGWNSSDDPAQRQAIWHAMLALRADQVFSIGTVNGALQPVVHSARLANMPERALYGFEPVSYLGAYLPDTLFYREG</sequence>
<dbReference type="PANTHER" id="PTHR30290">
    <property type="entry name" value="PERIPLASMIC BINDING COMPONENT OF ABC TRANSPORTER"/>
    <property type="match status" value="1"/>
</dbReference>
<dbReference type="EMBL" id="JBALHR010000003">
    <property type="protein sequence ID" value="MEH7828091.1"/>
    <property type="molecule type" value="Genomic_DNA"/>
</dbReference>
<protein>
    <submittedName>
        <fullName evidence="5">ABC transporter substrate-binding protein</fullName>
    </submittedName>
</protein>
<evidence type="ECO:0000259" key="4">
    <source>
        <dbReference type="Pfam" id="PF00496"/>
    </source>
</evidence>
<organism evidence="5 6">
    <name type="scientific">Gemmobacter denitrificans</name>
    <dbReference type="NCBI Taxonomy" id="3123040"/>
    <lineage>
        <taxon>Bacteria</taxon>
        <taxon>Pseudomonadati</taxon>
        <taxon>Pseudomonadota</taxon>
        <taxon>Alphaproteobacteria</taxon>
        <taxon>Rhodobacterales</taxon>
        <taxon>Paracoccaceae</taxon>
        <taxon>Gemmobacter</taxon>
    </lineage>
</organism>
<keyword evidence="3" id="KW-0732">Signal</keyword>
<comment type="similarity">
    <text evidence="2">Belongs to the bacterial solute-binding protein 5 family.</text>
</comment>
<feature type="chain" id="PRO_5045058431" evidence="3">
    <location>
        <begin position="29"/>
        <end position="626"/>
    </location>
</feature>
<dbReference type="Proteomes" id="UP001431963">
    <property type="component" value="Unassembled WGS sequence"/>
</dbReference>
<proteinExistence type="inferred from homology"/>
<evidence type="ECO:0000256" key="2">
    <source>
        <dbReference type="ARBA" id="ARBA00005695"/>
    </source>
</evidence>
<reference evidence="5" key="1">
    <citation type="submission" date="2024-02" db="EMBL/GenBank/DDBJ databases">
        <title>Genome sequences of strain Gemmobacter sp. JM10B15.</title>
        <authorList>
            <person name="Zhang M."/>
        </authorList>
    </citation>
    <scope>NUCLEOTIDE SEQUENCE</scope>
    <source>
        <strain evidence="5">JM10B15</strain>
    </source>
</reference>
<dbReference type="InterPro" id="IPR000914">
    <property type="entry name" value="SBP_5_dom"/>
</dbReference>
<comment type="subcellular location">
    <subcellularLocation>
        <location evidence="1">Periplasm</location>
    </subcellularLocation>
</comment>
<feature type="signal peptide" evidence="3">
    <location>
        <begin position="1"/>
        <end position="28"/>
    </location>
</feature>
<dbReference type="CDD" id="cd08500">
    <property type="entry name" value="PBP2_NikA_DppA_OppA_like_4"/>
    <property type="match status" value="1"/>
</dbReference>
<keyword evidence="6" id="KW-1185">Reference proteome</keyword>
<dbReference type="InterPro" id="IPR039424">
    <property type="entry name" value="SBP_5"/>
</dbReference>
<dbReference type="SUPFAM" id="SSF53850">
    <property type="entry name" value="Periplasmic binding protein-like II"/>
    <property type="match status" value="1"/>
</dbReference>
<dbReference type="Pfam" id="PF00496">
    <property type="entry name" value="SBP_bac_5"/>
    <property type="match status" value="1"/>
</dbReference>
<gene>
    <name evidence="5" type="ORF">V6590_08010</name>
</gene>
<dbReference type="Gene3D" id="3.40.190.10">
    <property type="entry name" value="Periplasmic binding protein-like II"/>
    <property type="match status" value="1"/>
</dbReference>
<evidence type="ECO:0000313" key="5">
    <source>
        <dbReference type="EMBL" id="MEH7828091.1"/>
    </source>
</evidence>
<evidence type="ECO:0000256" key="1">
    <source>
        <dbReference type="ARBA" id="ARBA00004418"/>
    </source>
</evidence>
<dbReference type="PANTHER" id="PTHR30290:SF62">
    <property type="entry name" value="OLIGOPEPTIDE ABC TRANSPORTER, PERIPLASMIC OLIGOPEPTIDE-BINDING PROTEIN"/>
    <property type="match status" value="1"/>
</dbReference>
<name>A0ABU8BTR2_9RHOB</name>
<evidence type="ECO:0000256" key="3">
    <source>
        <dbReference type="SAM" id="SignalP"/>
    </source>
</evidence>
<dbReference type="Gene3D" id="3.10.105.10">
    <property type="entry name" value="Dipeptide-binding Protein, Domain 3"/>
    <property type="match status" value="1"/>
</dbReference>
<evidence type="ECO:0000313" key="6">
    <source>
        <dbReference type="Proteomes" id="UP001431963"/>
    </source>
</evidence>
<feature type="domain" description="Solute-binding protein family 5" evidence="4">
    <location>
        <begin position="93"/>
        <end position="511"/>
    </location>
</feature>
<comment type="caution">
    <text evidence="5">The sequence shown here is derived from an EMBL/GenBank/DDBJ whole genome shotgun (WGS) entry which is preliminary data.</text>
</comment>